<evidence type="ECO:0000256" key="3">
    <source>
        <dbReference type="RuleBase" id="RU361155"/>
    </source>
</evidence>
<dbReference type="EC" id="2.8.2.-" evidence="3"/>
<comment type="similarity">
    <text evidence="1 3">Belongs to the sulfotransferase 1 family.</text>
</comment>
<gene>
    <name evidence="6" type="ORF">CYMTET_7142</name>
</gene>
<evidence type="ECO:0000256" key="4">
    <source>
        <dbReference type="SAM" id="MobiDB-lite"/>
    </source>
</evidence>
<organism evidence="6 7">
    <name type="scientific">Cymbomonas tetramitiformis</name>
    <dbReference type="NCBI Taxonomy" id="36881"/>
    <lineage>
        <taxon>Eukaryota</taxon>
        <taxon>Viridiplantae</taxon>
        <taxon>Chlorophyta</taxon>
        <taxon>Pyramimonadophyceae</taxon>
        <taxon>Pyramimonadales</taxon>
        <taxon>Pyramimonadaceae</taxon>
        <taxon>Cymbomonas</taxon>
    </lineage>
</organism>
<sequence>MKSKSKFDGKRKYEVEENLTSITDIIGKRNLLVCGGCSEGSVAHAAKFQPRKTDVYILTAPKTGTTWLQQICHQLRTGGHMEFEDVYQVSPWAELAWDLGMDLEAEHVANPRVFKTHQRLSAINTGAKYIVTMRDPEKTVISWFKFLQEKGHSAVKTHSSPSEIVFDKNVFAENMLFGASIWEYYLEFWKCRNLPNVLIVVFEDLQKSIRSQLPRIAEFMGVECTSDLLDKVETLSTASCMMAHEEKFDETWTFAQLQKVGRAAPEDVAGFTPASRVTKGHTEPLNTKAKKFLNEINIAGKSDILDAKENGKALGGCGNENAHGDWPGTKEDAGAWPDTAEEAGAPGTEGNK</sequence>
<reference evidence="6 7" key="1">
    <citation type="journal article" date="2015" name="Genome Biol. Evol.">
        <title>Comparative Genomics of a Bacterivorous Green Alga Reveals Evolutionary Causalities and Consequences of Phago-Mixotrophic Mode of Nutrition.</title>
        <authorList>
            <person name="Burns J.A."/>
            <person name="Paasch A."/>
            <person name="Narechania A."/>
            <person name="Kim E."/>
        </authorList>
    </citation>
    <scope>NUCLEOTIDE SEQUENCE [LARGE SCALE GENOMIC DNA]</scope>
    <source>
        <strain evidence="6 7">PLY_AMNH</strain>
    </source>
</reference>
<dbReference type="Gene3D" id="3.40.50.300">
    <property type="entry name" value="P-loop containing nucleotide triphosphate hydrolases"/>
    <property type="match status" value="1"/>
</dbReference>
<dbReference type="PANTHER" id="PTHR11783">
    <property type="entry name" value="SULFOTRANSFERASE SULT"/>
    <property type="match status" value="1"/>
</dbReference>
<feature type="domain" description="Sulfotransferase" evidence="5">
    <location>
        <begin position="53"/>
        <end position="238"/>
    </location>
</feature>
<evidence type="ECO:0000256" key="1">
    <source>
        <dbReference type="ARBA" id="ARBA00005771"/>
    </source>
</evidence>
<protein>
    <recommendedName>
        <fullName evidence="3">Sulfotransferase</fullName>
        <ecNumber evidence="3">2.8.2.-</ecNumber>
    </recommendedName>
</protein>
<dbReference type="AlphaFoldDB" id="A0AAE0LH67"/>
<dbReference type="EMBL" id="LGRX02001908">
    <property type="protein sequence ID" value="KAK3285241.1"/>
    <property type="molecule type" value="Genomic_DNA"/>
</dbReference>
<dbReference type="InterPro" id="IPR000863">
    <property type="entry name" value="Sulfotransferase_dom"/>
</dbReference>
<name>A0AAE0LH67_9CHLO</name>
<comment type="caution">
    <text evidence="6">The sequence shown here is derived from an EMBL/GenBank/DDBJ whole genome shotgun (WGS) entry which is preliminary data.</text>
</comment>
<dbReference type="Pfam" id="PF00685">
    <property type="entry name" value="Sulfotransfer_1"/>
    <property type="match status" value="1"/>
</dbReference>
<keyword evidence="7" id="KW-1185">Reference proteome</keyword>
<dbReference type="GO" id="GO:0008146">
    <property type="term" value="F:sulfotransferase activity"/>
    <property type="evidence" value="ECO:0007669"/>
    <property type="project" value="InterPro"/>
</dbReference>
<keyword evidence="2 3" id="KW-0808">Transferase</keyword>
<evidence type="ECO:0000256" key="2">
    <source>
        <dbReference type="ARBA" id="ARBA00022679"/>
    </source>
</evidence>
<evidence type="ECO:0000313" key="7">
    <source>
        <dbReference type="Proteomes" id="UP001190700"/>
    </source>
</evidence>
<proteinExistence type="inferred from homology"/>
<accession>A0AAE0LH67</accession>
<evidence type="ECO:0000313" key="6">
    <source>
        <dbReference type="EMBL" id="KAK3285241.1"/>
    </source>
</evidence>
<dbReference type="SUPFAM" id="SSF52540">
    <property type="entry name" value="P-loop containing nucleoside triphosphate hydrolases"/>
    <property type="match status" value="1"/>
</dbReference>
<dbReference type="Proteomes" id="UP001190700">
    <property type="component" value="Unassembled WGS sequence"/>
</dbReference>
<evidence type="ECO:0000259" key="5">
    <source>
        <dbReference type="Pfam" id="PF00685"/>
    </source>
</evidence>
<dbReference type="InterPro" id="IPR027417">
    <property type="entry name" value="P-loop_NTPase"/>
</dbReference>
<feature type="region of interest" description="Disordered" evidence="4">
    <location>
        <begin position="316"/>
        <end position="352"/>
    </location>
</feature>